<dbReference type="PANTHER" id="PTHR43065:SF46">
    <property type="entry name" value="C4-DICARBOXYLATE TRANSPORT SENSOR PROTEIN DCTB"/>
    <property type="match status" value="1"/>
</dbReference>
<dbReference type="Pfam" id="PF00512">
    <property type="entry name" value="HisKA"/>
    <property type="match status" value="1"/>
</dbReference>
<comment type="subcellular location">
    <subcellularLocation>
        <location evidence="2">Cell membrane</location>
        <topology evidence="2">Multi-pass membrane protein</topology>
    </subcellularLocation>
</comment>
<dbReference type="SMART" id="SM00388">
    <property type="entry name" value="HisKA"/>
    <property type="match status" value="1"/>
</dbReference>
<evidence type="ECO:0000256" key="2">
    <source>
        <dbReference type="ARBA" id="ARBA00004651"/>
    </source>
</evidence>
<dbReference type="GO" id="GO:0005524">
    <property type="term" value="F:ATP binding"/>
    <property type="evidence" value="ECO:0007669"/>
    <property type="project" value="UniProtKB-KW"/>
</dbReference>
<dbReference type="Pfam" id="PF05231">
    <property type="entry name" value="MASE1"/>
    <property type="match status" value="1"/>
</dbReference>
<keyword evidence="7" id="KW-0547">Nucleotide-binding</keyword>
<dbReference type="GO" id="GO:0005886">
    <property type="term" value="C:plasma membrane"/>
    <property type="evidence" value="ECO:0007669"/>
    <property type="project" value="UniProtKB-SubCell"/>
</dbReference>
<evidence type="ECO:0000256" key="3">
    <source>
        <dbReference type="ARBA" id="ARBA00012438"/>
    </source>
</evidence>
<dbReference type="SUPFAM" id="SSF47384">
    <property type="entry name" value="Homodimeric domain of signal transducing histidine kinase"/>
    <property type="match status" value="1"/>
</dbReference>
<keyword evidence="11" id="KW-0902">Two-component regulatory system</keyword>
<dbReference type="InterPro" id="IPR036097">
    <property type="entry name" value="HisK_dim/P_sf"/>
</dbReference>
<dbReference type="AlphaFoldDB" id="A0A011NXU1"/>
<evidence type="ECO:0000256" key="13">
    <source>
        <dbReference type="SAM" id="Phobius"/>
    </source>
</evidence>
<evidence type="ECO:0000256" key="11">
    <source>
        <dbReference type="ARBA" id="ARBA00023012"/>
    </source>
</evidence>
<dbReference type="GO" id="GO:0000155">
    <property type="term" value="F:phosphorelay sensor kinase activity"/>
    <property type="evidence" value="ECO:0007669"/>
    <property type="project" value="InterPro"/>
</dbReference>
<keyword evidence="6 13" id="KW-0812">Transmembrane</keyword>
<dbReference type="STRING" id="1454003.AW10_01928"/>
<feature type="transmembrane region" description="Helical" evidence="13">
    <location>
        <begin position="235"/>
        <end position="255"/>
    </location>
</feature>
<feature type="transmembrane region" description="Helical" evidence="13">
    <location>
        <begin position="76"/>
        <end position="97"/>
    </location>
</feature>
<evidence type="ECO:0000256" key="9">
    <source>
        <dbReference type="ARBA" id="ARBA00022840"/>
    </source>
</evidence>
<evidence type="ECO:0000259" key="14">
    <source>
        <dbReference type="SMART" id="SM00388"/>
    </source>
</evidence>
<sequence>MSTASRLGWADAVFLIAGYVALDWMSFFHPLHGPYITPWNPAPALGLVFVLRHGWKAALPPIAMAVLLAEIWVRSLPAALPASLAIAVILALGYGAIGDILRRQIGGMGIFSDRSGMLRWLAIVVVGTLLTSLFFVLALVGLGLVPASGWREAVGRYWIGDGVGILVSMPLLWMLFDERARLLLLVVVKRADTLGYLLAAAAALWGVAGLGAATDFKYFYLLFLPIIWAAARQGLAGAVLSAAVIQLGIIIVVHLQDFSAISVLEIQVVTGVLVLTGFFIGVVVDEQQRISAELRHTLRLAAAGEMAGALAHELNQPITALSAYGSACEELLARGETGERLKETIRLMVAESYRAAEVVRRLRDFFRTGTTRLEQVPLQELLTAAVASFTKRAASSGVTLTVEPVPAGASRCRQALSWQIAHSSKSSCAIFSRMHWPRWPSSPLTGAR</sequence>
<evidence type="ECO:0000313" key="15">
    <source>
        <dbReference type="EMBL" id="EXI80151.1"/>
    </source>
</evidence>
<dbReference type="InterPro" id="IPR007895">
    <property type="entry name" value="MASE1"/>
</dbReference>
<feature type="transmembrane region" description="Helical" evidence="13">
    <location>
        <begin position="7"/>
        <end position="27"/>
    </location>
</feature>
<comment type="catalytic activity">
    <reaction evidence="1">
        <text>ATP + protein L-histidine = ADP + protein N-phospho-L-histidine.</text>
        <dbReference type="EC" id="2.7.13.3"/>
    </reaction>
</comment>
<keyword evidence="12 13" id="KW-0472">Membrane</keyword>
<comment type="caution">
    <text evidence="15">The sequence shown here is derived from an EMBL/GenBank/DDBJ whole genome shotgun (WGS) entry which is preliminary data.</text>
</comment>
<feature type="transmembrane region" description="Helical" evidence="13">
    <location>
        <begin position="157"/>
        <end position="176"/>
    </location>
</feature>
<evidence type="ECO:0000256" key="12">
    <source>
        <dbReference type="ARBA" id="ARBA00023136"/>
    </source>
</evidence>
<dbReference type="CDD" id="cd00082">
    <property type="entry name" value="HisKA"/>
    <property type="match status" value="1"/>
</dbReference>
<evidence type="ECO:0000256" key="7">
    <source>
        <dbReference type="ARBA" id="ARBA00022741"/>
    </source>
</evidence>
<evidence type="ECO:0000256" key="4">
    <source>
        <dbReference type="ARBA" id="ARBA00022475"/>
    </source>
</evidence>
<evidence type="ECO:0000256" key="1">
    <source>
        <dbReference type="ARBA" id="ARBA00000085"/>
    </source>
</evidence>
<feature type="transmembrane region" description="Helical" evidence="13">
    <location>
        <begin position="117"/>
        <end position="145"/>
    </location>
</feature>
<gene>
    <name evidence="15" type="primary">fixL_5</name>
    <name evidence="15" type="ORF">AW10_01928</name>
</gene>
<proteinExistence type="predicted"/>
<organism evidence="15 16">
    <name type="scientific">Candidatus Accumulibacter appositus</name>
    <dbReference type="NCBI Taxonomy" id="1454003"/>
    <lineage>
        <taxon>Bacteria</taxon>
        <taxon>Pseudomonadati</taxon>
        <taxon>Pseudomonadota</taxon>
        <taxon>Betaproteobacteria</taxon>
        <taxon>Candidatus Accumulibacter</taxon>
    </lineage>
</organism>
<keyword evidence="4" id="KW-1003">Cell membrane</keyword>
<keyword evidence="9" id="KW-0067">ATP-binding</keyword>
<dbReference type="Gene3D" id="1.10.287.130">
    <property type="match status" value="1"/>
</dbReference>
<dbReference type="InterPro" id="IPR003661">
    <property type="entry name" value="HisK_dim/P_dom"/>
</dbReference>
<feature type="domain" description="Signal transduction histidine kinase dimerisation/phosphoacceptor" evidence="14">
    <location>
        <begin position="302"/>
        <end position="371"/>
    </location>
</feature>
<accession>A0A011NXU1</accession>
<feature type="transmembrane region" description="Helical" evidence="13">
    <location>
        <begin position="196"/>
        <end position="223"/>
    </location>
</feature>
<keyword evidence="10 13" id="KW-1133">Transmembrane helix</keyword>
<keyword evidence="5 15" id="KW-0808">Transferase</keyword>
<evidence type="ECO:0000256" key="6">
    <source>
        <dbReference type="ARBA" id="ARBA00022692"/>
    </source>
</evidence>
<evidence type="ECO:0000256" key="8">
    <source>
        <dbReference type="ARBA" id="ARBA00022777"/>
    </source>
</evidence>
<evidence type="ECO:0000313" key="16">
    <source>
        <dbReference type="Proteomes" id="UP000021816"/>
    </source>
</evidence>
<dbReference type="PATRIC" id="fig|1454003.3.peg.1978"/>
<protein>
    <recommendedName>
        <fullName evidence="3">histidine kinase</fullName>
        <ecNumber evidence="3">2.7.13.3</ecNumber>
    </recommendedName>
</protein>
<feature type="transmembrane region" description="Helical" evidence="13">
    <location>
        <begin position="261"/>
        <end position="284"/>
    </location>
</feature>
<keyword evidence="8" id="KW-0418">Kinase</keyword>
<dbReference type="EC" id="2.7.13.3" evidence="3"/>
<dbReference type="EMBL" id="JEMX01000039">
    <property type="protein sequence ID" value="EXI80151.1"/>
    <property type="molecule type" value="Genomic_DNA"/>
</dbReference>
<evidence type="ECO:0000256" key="5">
    <source>
        <dbReference type="ARBA" id="ARBA00022679"/>
    </source>
</evidence>
<dbReference type="Proteomes" id="UP000021816">
    <property type="component" value="Unassembled WGS sequence"/>
</dbReference>
<reference evidence="15 16" key="1">
    <citation type="submission" date="2014-02" db="EMBL/GenBank/DDBJ databases">
        <title>Expanding our view of genomic diversity in Candidatus Accumulibacter clades.</title>
        <authorList>
            <person name="Skennerton C.T."/>
            <person name="Barr J.J."/>
            <person name="Slater F.R."/>
            <person name="Bond P.L."/>
            <person name="Tyson G.W."/>
        </authorList>
    </citation>
    <scope>NUCLEOTIDE SEQUENCE [LARGE SCALE GENOMIC DNA]</scope>
    <source>
        <strain evidence="16">BA-92</strain>
    </source>
</reference>
<evidence type="ECO:0000256" key="10">
    <source>
        <dbReference type="ARBA" id="ARBA00022989"/>
    </source>
</evidence>
<dbReference type="PANTHER" id="PTHR43065">
    <property type="entry name" value="SENSOR HISTIDINE KINASE"/>
    <property type="match status" value="1"/>
</dbReference>
<name>A0A011NXU1_9PROT</name>